<dbReference type="RefSeq" id="WP_284267637.1">
    <property type="nucleotide sequence ID" value="NZ_BSOW01000012.1"/>
</dbReference>
<comment type="caution">
    <text evidence="6">The sequence shown here is derived from an EMBL/GenBank/DDBJ whole genome shotgun (WGS) entry which is preliminary data.</text>
</comment>
<comment type="similarity">
    <text evidence="5">Belongs to the 4-toluene sulfonate uptake permease (TSUP) (TC 2.A.102) family.</text>
</comment>
<gene>
    <name evidence="6" type="ORF">GCM10007857_37600</name>
</gene>
<dbReference type="Proteomes" id="UP001156905">
    <property type="component" value="Unassembled WGS sequence"/>
</dbReference>
<dbReference type="Pfam" id="PF01925">
    <property type="entry name" value="TauE"/>
    <property type="match status" value="1"/>
</dbReference>
<feature type="transmembrane region" description="Helical" evidence="5">
    <location>
        <begin position="128"/>
        <end position="147"/>
    </location>
</feature>
<sequence>MTPIMIAALGLLMVATAFLSGLFGMAGGLILIGVLLALMPLPTAMVLHAITQMASNGWRALLWRAHIRWRPVFVYLIGCAVALAVWSLTRYVPDKPVALLLLGVTPFMARMMPSGIKPNPDSVWQGTVYGSICMGLMLMTGVSGPLLDTFFLGGEFGRREKVATKAVCQVVSHFTKLIYFGGVIDQAASLDHVLAGVAIAASMLGTTLARRILEAMSDQQFIAWSMRLITTIACYYIAYGSWLLVRTPVMAAFDNGGVQ</sequence>
<feature type="transmembrane region" description="Helical" evidence="5">
    <location>
        <begin position="29"/>
        <end position="51"/>
    </location>
</feature>
<name>A0ABQ6B0X8_9BRAD</name>
<evidence type="ECO:0000256" key="5">
    <source>
        <dbReference type="RuleBase" id="RU363041"/>
    </source>
</evidence>
<organism evidence="6 7">
    <name type="scientific">Bradyrhizobium iriomotense</name>
    <dbReference type="NCBI Taxonomy" id="441950"/>
    <lineage>
        <taxon>Bacteria</taxon>
        <taxon>Pseudomonadati</taxon>
        <taxon>Pseudomonadota</taxon>
        <taxon>Alphaproteobacteria</taxon>
        <taxon>Hyphomicrobiales</taxon>
        <taxon>Nitrobacteraceae</taxon>
        <taxon>Bradyrhizobium</taxon>
    </lineage>
</organism>
<evidence type="ECO:0000256" key="1">
    <source>
        <dbReference type="ARBA" id="ARBA00004141"/>
    </source>
</evidence>
<keyword evidence="4 5" id="KW-0472">Membrane</keyword>
<keyword evidence="3 5" id="KW-1133">Transmembrane helix</keyword>
<feature type="transmembrane region" description="Helical" evidence="5">
    <location>
        <begin position="97"/>
        <end position="116"/>
    </location>
</feature>
<keyword evidence="7" id="KW-1185">Reference proteome</keyword>
<evidence type="ECO:0000256" key="2">
    <source>
        <dbReference type="ARBA" id="ARBA00022692"/>
    </source>
</evidence>
<keyword evidence="5" id="KW-1003">Cell membrane</keyword>
<dbReference type="InterPro" id="IPR002781">
    <property type="entry name" value="TM_pro_TauE-like"/>
</dbReference>
<evidence type="ECO:0000313" key="6">
    <source>
        <dbReference type="EMBL" id="GLR87049.1"/>
    </source>
</evidence>
<evidence type="ECO:0000256" key="4">
    <source>
        <dbReference type="ARBA" id="ARBA00023136"/>
    </source>
</evidence>
<feature type="transmembrane region" description="Helical" evidence="5">
    <location>
        <begin position="72"/>
        <end position="91"/>
    </location>
</feature>
<protein>
    <recommendedName>
        <fullName evidence="5">Probable membrane transporter protein</fullName>
    </recommendedName>
</protein>
<proteinExistence type="inferred from homology"/>
<evidence type="ECO:0000313" key="7">
    <source>
        <dbReference type="Proteomes" id="UP001156905"/>
    </source>
</evidence>
<evidence type="ECO:0000256" key="3">
    <source>
        <dbReference type="ARBA" id="ARBA00022989"/>
    </source>
</evidence>
<feature type="transmembrane region" description="Helical" evidence="5">
    <location>
        <begin position="221"/>
        <end position="245"/>
    </location>
</feature>
<comment type="subcellular location">
    <subcellularLocation>
        <location evidence="5">Cell membrane</location>
        <topology evidence="5">Multi-pass membrane protein</topology>
    </subcellularLocation>
    <subcellularLocation>
        <location evidence="1">Membrane</location>
        <topology evidence="1">Multi-pass membrane protein</topology>
    </subcellularLocation>
</comment>
<dbReference type="EMBL" id="BSOW01000012">
    <property type="protein sequence ID" value="GLR87049.1"/>
    <property type="molecule type" value="Genomic_DNA"/>
</dbReference>
<keyword evidence="2 5" id="KW-0812">Transmembrane</keyword>
<accession>A0ABQ6B0X8</accession>
<feature type="transmembrane region" description="Helical" evidence="5">
    <location>
        <begin position="192"/>
        <end position="209"/>
    </location>
</feature>
<reference evidence="7" key="1">
    <citation type="journal article" date="2019" name="Int. J. Syst. Evol. Microbiol.">
        <title>The Global Catalogue of Microorganisms (GCM) 10K type strain sequencing project: providing services to taxonomists for standard genome sequencing and annotation.</title>
        <authorList>
            <consortium name="The Broad Institute Genomics Platform"/>
            <consortium name="The Broad Institute Genome Sequencing Center for Infectious Disease"/>
            <person name="Wu L."/>
            <person name="Ma J."/>
        </authorList>
    </citation>
    <scope>NUCLEOTIDE SEQUENCE [LARGE SCALE GENOMIC DNA]</scope>
    <source>
        <strain evidence="7">NBRC 102520</strain>
    </source>
</reference>